<evidence type="ECO:0000256" key="2">
    <source>
        <dbReference type="ARBA" id="ARBA00010333"/>
    </source>
</evidence>
<dbReference type="PROSITE" id="PS01039">
    <property type="entry name" value="SBP_BACTERIAL_3"/>
    <property type="match status" value="1"/>
</dbReference>
<reference evidence="8 9" key="1">
    <citation type="submission" date="2019-05" db="EMBL/GenBank/DDBJ databases">
        <title>Georgenia *** sp. nov., and Georgenia *** sp. nov., isolated from the intestinal contents of plateau pika (Ochotona curzoniae) in the Qinghai-Tibet plateau of China.</title>
        <authorList>
            <person name="Tian Z."/>
        </authorList>
    </citation>
    <scope>NUCLEOTIDE SEQUENCE [LARGE SCALE GENOMIC DNA]</scope>
    <source>
        <strain evidence="8 9">Z294</strain>
    </source>
</reference>
<proteinExistence type="inferred from homology"/>
<dbReference type="PANTHER" id="PTHR35936">
    <property type="entry name" value="MEMBRANE-BOUND LYTIC MUREIN TRANSGLYCOSYLASE F"/>
    <property type="match status" value="1"/>
</dbReference>
<evidence type="ECO:0000256" key="4">
    <source>
        <dbReference type="RuleBase" id="RU003744"/>
    </source>
</evidence>
<dbReference type="Gene3D" id="3.40.190.10">
    <property type="entry name" value="Periplasmic binding protein-like II"/>
    <property type="match status" value="2"/>
</dbReference>
<evidence type="ECO:0000259" key="7">
    <source>
        <dbReference type="SMART" id="SM00079"/>
    </source>
</evidence>
<dbReference type="SMART" id="SM00062">
    <property type="entry name" value="PBPb"/>
    <property type="match status" value="1"/>
</dbReference>
<dbReference type="PANTHER" id="PTHR35936:SF38">
    <property type="entry name" value="GLUTAMINE-BINDING PERIPLASMIC PROTEIN"/>
    <property type="match status" value="1"/>
</dbReference>
<dbReference type="Pfam" id="PF00497">
    <property type="entry name" value="SBP_bac_3"/>
    <property type="match status" value="1"/>
</dbReference>
<dbReference type="InterPro" id="IPR018313">
    <property type="entry name" value="SBP_3_CS"/>
</dbReference>
<feature type="signal peptide" evidence="5">
    <location>
        <begin position="1"/>
        <end position="27"/>
    </location>
</feature>
<protein>
    <submittedName>
        <fullName evidence="8">Amino acid ABC transporter substrate-binding protein</fullName>
    </submittedName>
</protein>
<accession>A0ABX5VJZ5</accession>
<dbReference type="Proteomes" id="UP000313948">
    <property type="component" value="Chromosome"/>
</dbReference>
<name>A0ABX5VJZ5_9MICO</name>
<comment type="similarity">
    <text evidence="2 4">Belongs to the bacterial solute-binding protein 3 family.</text>
</comment>
<dbReference type="RefSeq" id="WP_139072034.1">
    <property type="nucleotide sequence ID" value="NZ_CP040899.1"/>
</dbReference>
<evidence type="ECO:0000256" key="3">
    <source>
        <dbReference type="ARBA" id="ARBA00022729"/>
    </source>
</evidence>
<feature type="chain" id="PRO_5046797773" evidence="5">
    <location>
        <begin position="28"/>
        <end position="272"/>
    </location>
</feature>
<dbReference type="InterPro" id="IPR001320">
    <property type="entry name" value="Iontro_rcpt_C"/>
</dbReference>
<dbReference type="CDD" id="cd13530">
    <property type="entry name" value="PBP2_peptides_like"/>
    <property type="match status" value="1"/>
</dbReference>
<feature type="domain" description="Solute-binding protein family 3/N-terminal" evidence="6">
    <location>
        <begin position="47"/>
        <end position="270"/>
    </location>
</feature>
<evidence type="ECO:0000256" key="5">
    <source>
        <dbReference type="SAM" id="SignalP"/>
    </source>
</evidence>
<organism evidence="8 9">
    <name type="scientific">Georgenia wutianyii</name>
    <dbReference type="NCBI Taxonomy" id="2585135"/>
    <lineage>
        <taxon>Bacteria</taxon>
        <taxon>Bacillati</taxon>
        <taxon>Actinomycetota</taxon>
        <taxon>Actinomycetes</taxon>
        <taxon>Micrococcales</taxon>
        <taxon>Bogoriellaceae</taxon>
        <taxon>Georgenia</taxon>
    </lineage>
</organism>
<feature type="domain" description="Ionotropic glutamate receptor C-terminal" evidence="7">
    <location>
        <begin position="47"/>
        <end position="269"/>
    </location>
</feature>
<gene>
    <name evidence="8" type="ORF">FE251_04395</name>
</gene>
<keyword evidence="9" id="KW-1185">Reference proteome</keyword>
<evidence type="ECO:0000259" key="6">
    <source>
        <dbReference type="SMART" id="SM00062"/>
    </source>
</evidence>
<evidence type="ECO:0000313" key="9">
    <source>
        <dbReference type="Proteomes" id="UP000313948"/>
    </source>
</evidence>
<dbReference type="InterPro" id="IPR001638">
    <property type="entry name" value="Solute-binding_3/MltF_N"/>
</dbReference>
<dbReference type="SMART" id="SM00079">
    <property type="entry name" value="PBPe"/>
    <property type="match status" value="1"/>
</dbReference>
<evidence type="ECO:0000313" key="8">
    <source>
        <dbReference type="EMBL" id="QDB78699.1"/>
    </source>
</evidence>
<dbReference type="EMBL" id="CP040899">
    <property type="protein sequence ID" value="QDB78699.1"/>
    <property type="molecule type" value="Genomic_DNA"/>
</dbReference>
<keyword evidence="3 5" id="KW-0732">Signal</keyword>
<sequence length="272" mass="28483">MNFQPRTRRGLLAATASAALLLVTACGGDGGEDSGSGDGLGLVSDGTLTACSNVPFPPFEVEDPDAPSGYSGFDIDLLQAIADEMELDLEVLNVSFEALQSGSTFAAGQCDIGASAITITPEREENLTFTAPYYDSLQSLLVAPDSGIESIADLDGKKVGVQAGTTGLSYAEENATGATVVEYPGNAELWSAIQAGQIDAILQDLPVNIENAAADPAYVIVEEYTTDEQYGYAMAKDASPELVEGIDTALENLRGDGTYQEIYDSYFAVESQ</sequence>
<dbReference type="PROSITE" id="PS51257">
    <property type="entry name" value="PROKAR_LIPOPROTEIN"/>
    <property type="match status" value="1"/>
</dbReference>
<dbReference type="SUPFAM" id="SSF53850">
    <property type="entry name" value="Periplasmic binding protein-like II"/>
    <property type="match status" value="1"/>
</dbReference>
<comment type="subcellular location">
    <subcellularLocation>
        <location evidence="1">Cell envelope</location>
    </subcellularLocation>
</comment>
<evidence type="ECO:0000256" key="1">
    <source>
        <dbReference type="ARBA" id="ARBA00004196"/>
    </source>
</evidence>